<feature type="compositionally biased region" description="Polar residues" evidence="1">
    <location>
        <begin position="91"/>
        <end position="102"/>
    </location>
</feature>
<sequence>MVGRQTVRMALDPNSMTPQEYLAHLNAEAERRSREQAAELLAARGMVRGDEPVAQHQPPPSHEAAGPAVRASAPSPDRVDTTTSVDTTVDASRSGTVTSPTVSRAAGDSGPNWTGRIVWGAIAAGVGVVWPAVGQLLAGNWVTFFALLFAGDVVEGWVRDLAVDLQLDLGGQDPWQLVVYLLAARAFLSVLTWKHEPDESDESVGQE</sequence>
<protein>
    <submittedName>
        <fullName evidence="2">Uncharacterized protein</fullName>
    </submittedName>
</protein>
<accession>A0A212T560</accession>
<proteinExistence type="predicted"/>
<dbReference type="Proteomes" id="UP000198122">
    <property type="component" value="Unassembled WGS sequence"/>
</dbReference>
<gene>
    <name evidence="2" type="ORF">SAMN05445756_0423</name>
</gene>
<feature type="compositionally biased region" description="Low complexity" evidence="1">
    <location>
        <begin position="81"/>
        <end position="90"/>
    </location>
</feature>
<name>A0A212T560_9MICO</name>
<keyword evidence="3" id="KW-1185">Reference proteome</keyword>
<evidence type="ECO:0000256" key="1">
    <source>
        <dbReference type="SAM" id="MobiDB-lite"/>
    </source>
</evidence>
<organism evidence="2 3">
    <name type="scientific">Kytococcus aerolatus</name>
    <dbReference type="NCBI Taxonomy" id="592308"/>
    <lineage>
        <taxon>Bacteria</taxon>
        <taxon>Bacillati</taxon>
        <taxon>Actinomycetota</taxon>
        <taxon>Actinomycetes</taxon>
        <taxon>Micrococcales</taxon>
        <taxon>Kytococcaceae</taxon>
        <taxon>Kytococcus</taxon>
    </lineage>
</organism>
<evidence type="ECO:0000313" key="3">
    <source>
        <dbReference type="Proteomes" id="UP000198122"/>
    </source>
</evidence>
<dbReference type="AlphaFoldDB" id="A0A212T560"/>
<feature type="region of interest" description="Disordered" evidence="1">
    <location>
        <begin position="45"/>
        <end position="108"/>
    </location>
</feature>
<evidence type="ECO:0000313" key="2">
    <source>
        <dbReference type="EMBL" id="SNC61149.1"/>
    </source>
</evidence>
<reference evidence="2 3" key="1">
    <citation type="submission" date="2017-06" db="EMBL/GenBank/DDBJ databases">
        <authorList>
            <person name="Kim H.J."/>
            <person name="Triplett B.A."/>
        </authorList>
    </citation>
    <scope>NUCLEOTIDE SEQUENCE [LARGE SCALE GENOMIC DNA]</scope>
    <source>
        <strain evidence="2 3">DSM 22179</strain>
    </source>
</reference>
<dbReference type="EMBL" id="FYEZ01000001">
    <property type="protein sequence ID" value="SNC61149.1"/>
    <property type="molecule type" value="Genomic_DNA"/>
</dbReference>